<evidence type="ECO:0000256" key="1">
    <source>
        <dbReference type="SAM" id="SignalP"/>
    </source>
</evidence>
<proteinExistence type="predicted"/>
<feature type="chain" id="PRO_5047376986" evidence="1">
    <location>
        <begin position="19"/>
        <end position="150"/>
    </location>
</feature>
<keyword evidence="3" id="KW-1185">Reference proteome</keyword>
<feature type="signal peptide" evidence="1">
    <location>
        <begin position="1"/>
        <end position="18"/>
    </location>
</feature>
<dbReference type="EMBL" id="JAYGJQ010000002">
    <property type="protein sequence ID" value="MEA9357884.1"/>
    <property type="molecule type" value="Genomic_DNA"/>
</dbReference>
<evidence type="ECO:0000313" key="3">
    <source>
        <dbReference type="Proteomes" id="UP001302274"/>
    </source>
</evidence>
<dbReference type="RefSeq" id="WP_323578068.1">
    <property type="nucleotide sequence ID" value="NZ_JAYGJQ010000002.1"/>
</dbReference>
<sequence>MKKILTFITLFISFNSFAIVITNQPICERPSRKALLEFDVTLNKLSHELFQNKMESFFNKICWEDIEPKMLVDQIYKECSDFAAGTDSLKLNTVAEFQIRCESLKQHALTLLRASEVAKKNKCEQKKETPLDGLDNFLQKSRNAETLEKY</sequence>
<keyword evidence="1" id="KW-0732">Signal</keyword>
<accession>A0ABU5W002</accession>
<organism evidence="2 3">
    <name type="scientific">Bacteriovorax antarcticus</name>
    <dbReference type="NCBI Taxonomy" id="3088717"/>
    <lineage>
        <taxon>Bacteria</taxon>
        <taxon>Pseudomonadati</taxon>
        <taxon>Bdellovibrionota</taxon>
        <taxon>Bacteriovoracia</taxon>
        <taxon>Bacteriovoracales</taxon>
        <taxon>Bacteriovoracaceae</taxon>
        <taxon>Bacteriovorax</taxon>
    </lineage>
</organism>
<dbReference type="Proteomes" id="UP001302274">
    <property type="component" value="Unassembled WGS sequence"/>
</dbReference>
<protein>
    <submittedName>
        <fullName evidence="2">Uncharacterized protein</fullName>
    </submittedName>
</protein>
<comment type="caution">
    <text evidence="2">The sequence shown here is derived from an EMBL/GenBank/DDBJ whole genome shotgun (WGS) entry which is preliminary data.</text>
</comment>
<reference evidence="2 3" key="1">
    <citation type="submission" date="2023-11" db="EMBL/GenBank/DDBJ databases">
        <title>A Novel Polar Bacteriovorax (B. antarcticus) Isolated from the Biocrust in Antarctica.</title>
        <authorList>
            <person name="Mun W."/>
            <person name="Choi S.Y."/>
            <person name="Mitchell R.J."/>
        </authorList>
    </citation>
    <scope>NUCLEOTIDE SEQUENCE [LARGE SCALE GENOMIC DNA]</scope>
    <source>
        <strain evidence="2 3">PP10</strain>
    </source>
</reference>
<evidence type="ECO:0000313" key="2">
    <source>
        <dbReference type="EMBL" id="MEA9357884.1"/>
    </source>
</evidence>
<gene>
    <name evidence="2" type="ORF">SHI21_16760</name>
</gene>
<name>A0ABU5W002_9BACT</name>